<comment type="caution">
    <text evidence="5">The sequence shown here is derived from an EMBL/GenBank/DDBJ whole genome shotgun (WGS) entry which is preliminary data.</text>
</comment>
<keyword evidence="6" id="KW-1185">Reference proteome</keyword>
<dbReference type="GO" id="GO:0016757">
    <property type="term" value="F:glycosyltransferase activity"/>
    <property type="evidence" value="ECO:0007669"/>
    <property type="project" value="UniProtKB-KW"/>
</dbReference>
<dbReference type="PANTHER" id="PTHR12526">
    <property type="entry name" value="GLYCOSYLTRANSFERASE"/>
    <property type="match status" value="1"/>
</dbReference>
<evidence type="ECO:0000259" key="3">
    <source>
        <dbReference type="Pfam" id="PF00534"/>
    </source>
</evidence>
<dbReference type="Proteomes" id="UP001595690">
    <property type="component" value="Unassembled WGS sequence"/>
</dbReference>
<dbReference type="InterPro" id="IPR001296">
    <property type="entry name" value="Glyco_trans_1"/>
</dbReference>
<evidence type="ECO:0000313" key="5">
    <source>
        <dbReference type="EMBL" id="MFC3897148.1"/>
    </source>
</evidence>
<dbReference type="Pfam" id="PF00534">
    <property type="entry name" value="Glycos_transf_1"/>
    <property type="match status" value="1"/>
</dbReference>
<protein>
    <submittedName>
        <fullName evidence="5">Glycosyltransferase</fullName>
        <ecNumber evidence="5">2.4.-.-</ecNumber>
    </submittedName>
</protein>
<accession>A0ABV8C551</accession>
<dbReference type="SUPFAM" id="SSF53756">
    <property type="entry name" value="UDP-Glycosyltransferase/glycogen phosphorylase"/>
    <property type="match status" value="1"/>
</dbReference>
<evidence type="ECO:0000256" key="2">
    <source>
        <dbReference type="ARBA" id="ARBA00022679"/>
    </source>
</evidence>
<keyword evidence="2 5" id="KW-0808">Transferase</keyword>
<dbReference type="InterPro" id="IPR028098">
    <property type="entry name" value="Glyco_trans_4-like_N"/>
</dbReference>
<dbReference type="EMBL" id="JBHRZI010000032">
    <property type="protein sequence ID" value="MFC3897148.1"/>
    <property type="molecule type" value="Genomic_DNA"/>
</dbReference>
<dbReference type="RefSeq" id="WP_382378669.1">
    <property type="nucleotide sequence ID" value="NZ_JBHRZI010000032.1"/>
</dbReference>
<dbReference type="PANTHER" id="PTHR12526:SF635">
    <property type="entry name" value="GLYCOSYL TRANSFERASE GROUP 1"/>
    <property type="match status" value="1"/>
</dbReference>
<evidence type="ECO:0000259" key="4">
    <source>
        <dbReference type="Pfam" id="PF13439"/>
    </source>
</evidence>
<dbReference type="EC" id="2.4.-.-" evidence="5"/>
<organism evidence="5 6">
    <name type="scientific">Lentzea rhizosphaerae</name>
    <dbReference type="NCBI Taxonomy" id="2041025"/>
    <lineage>
        <taxon>Bacteria</taxon>
        <taxon>Bacillati</taxon>
        <taxon>Actinomycetota</taxon>
        <taxon>Actinomycetes</taxon>
        <taxon>Pseudonocardiales</taxon>
        <taxon>Pseudonocardiaceae</taxon>
        <taxon>Lentzea</taxon>
    </lineage>
</organism>
<keyword evidence="1 5" id="KW-0328">Glycosyltransferase</keyword>
<dbReference type="Gene3D" id="3.40.50.2000">
    <property type="entry name" value="Glycogen Phosphorylase B"/>
    <property type="match status" value="2"/>
</dbReference>
<gene>
    <name evidence="5" type="ORF">ACFOWZ_37210</name>
</gene>
<sequence>MWIAMVSAQESGTGQSVHVAGLAAALTGCGHDVTVYTRREGPRTPGRDRTESGYNVVRVPAGPALRVDEDEIVPHLGRLADSLGREWRDNLPDVVHAHGWTSGLGSVLAERQGIPVVQTYYGLGGSARRQQGERIVGGKVTRVVAMSSSEVFTLVRTGVDRRRISVVPTGVDVRLFTPWGQIAKRGTRSRIVAVWTAAPHSGLADLVRVLCQVDDAELVIIGGPGKRRLGQAPEVRRLRAFATRAGVADRIVFTGGVPREQTADLLRSADVVVCSPRCEPVGHVSLEAMACGVPVVATAVGALADSVVDGVTGLHVPPGRPRQLAKVLRGLLGDEVRREEFGVAGRDRVCARYSWDRVAADTVRAYERAGVRTSGSVQGAVSVLPGRGDLVACGGVTPVAVRRAPKTDDDESSGG</sequence>
<evidence type="ECO:0000313" key="6">
    <source>
        <dbReference type="Proteomes" id="UP001595690"/>
    </source>
</evidence>
<feature type="domain" description="Glycosyltransferase subfamily 4-like N-terminal" evidence="4">
    <location>
        <begin position="14"/>
        <end position="173"/>
    </location>
</feature>
<dbReference type="Pfam" id="PF13439">
    <property type="entry name" value="Glyco_transf_4"/>
    <property type="match status" value="1"/>
</dbReference>
<name>A0ABV8C551_9PSEU</name>
<feature type="domain" description="Glycosyl transferase family 1" evidence="3">
    <location>
        <begin position="185"/>
        <end position="347"/>
    </location>
</feature>
<reference evidence="6" key="1">
    <citation type="journal article" date="2019" name="Int. J. Syst. Evol. Microbiol.">
        <title>The Global Catalogue of Microorganisms (GCM) 10K type strain sequencing project: providing services to taxonomists for standard genome sequencing and annotation.</title>
        <authorList>
            <consortium name="The Broad Institute Genomics Platform"/>
            <consortium name="The Broad Institute Genome Sequencing Center for Infectious Disease"/>
            <person name="Wu L."/>
            <person name="Ma J."/>
        </authorList>
    </citation>
    <scope>NUCLEOTIDE SEQUENCE [LARGE SCALE GENOMIC DNA]</scope>
    <source>
        <strain evidence="6">CGMCC 4.7405</strain>
    </source>
</reference>
<evidence type="ECO:0000256" key="1">
    <source>
        <dbReference type="ARBA" id="ARBA00022676"/>
    </source>
</evidence>
<proteinExistence type="predicted"/>